<keyword evidence="11" id="KW-1185">Reference proteome</keyword>
<evidence type="ECO:0000313" key="11">
    <source>
        <dbReference type="Proteomes" id="UP000310636"/>
    </source>
</evidence>
<accession>A0A4S4C819</accession>
<evidence type="ECO:0000256" key="6">
    <source>
        <dbReference type="ARBA" id="ARBA00023326"/>
    </source>
</evidence>
<name>A0A4S4C819_9BACL</name>
<dbReference type="InterPro" id="IPR005085">
    <property type="entry name" value="CBM25"/>
</dbReference>
<dbReference type="PANTHER" id="PTHR13817:SF166">
    <property type="entry name" value="NEURONAL IGCAM-RELATED"/>
    <property type="match status" value="1"/>
</dbReference>
<organism evidence="10 11">
    <name type="scientific">Cohnella fermenti</name>
    <dbReference type="NCBI Taxonomy" id="2565925"/>
    <lineage>
        <taxon>Bacteria</taxon>
        <taxon>Bacillati</taxon>
        <taxon>Bacillota</taxon>
        <taxon>Bacilli</taxon>
        <taxon>Bacillales</taxon>
        <taxon>Paenibacillaceae</taxon>
        <taxon>Cohnella</taxon>
    </lineage>
</organism>
<evidence type="ECO:0000256" key="2">
    <source>
        <dbReference type="ARBA" id="ARBA00022737"/>
    </source>
</evidence>
<dbReference type="Gene3D" id="2.60.40.10">
    <property type="entry name" value="Immunoglobulins"/>
    <property type="match status" value="6"/>
</dbReference>
<evidence type="ECO:0000256" key="1">
    <source>
        <dbReference type="ARBA" id="ARBA00022729"/>
    </source>
</evidence>
<dbReference type="InterPro" id="IPR003961">
    <property type="entry name" value="FN3_dom"/>
</dbReference>
<dbReference type="SMART" id="SM00060">
    <property type="entry name" value="FN3"/>
    <property type="match status" value="3"/>
</dbReference>
<dbReference type="GO" id="GO:2001070">
    <property type="term" value="F:starch binding"/>
    <property type="evidence" value="ECO:0007669"/>
    <property type="project" value="InterPro"/>
</dbReference>
<proteinExistence type="predicted"/>
<dbReference type="Pfam" id="PF03423">
    <property type="entry name" value="CBM_25"/>
    <property type="match status" value="2"/>
</dbReference>
<feature type="domain" description="Fibronectin type-III" evidence="8">
    <location>
        <begin position="908"/>
        <end position="993"/>
    </location>
</feature>
<evidence type="ECO:0000256" key="5">
    <source>
        <dbReference type="ARBA" id="ARBA00023295"/>
    </source>
</evidence>
<evidence type="ECO:0000259" key="8">
    <source>
        <dbReference type="PROSITE" id="PS50853"/>
    </source>
</evidence>
<dbReference type="CDD" id="cd00063">
    <property type="entry name" value="FN3"/>
    <property type="match status" value="3"/>
</dbReference>
<dbReference type="GO" id="GO:0016798">
    <property type="term" value="F:hydrolase activity, acting on glycosyl bonds"/>
    <property type="evidence" value="ECO:0007669"/>
    <property type="project" value="UniProtKB-KW"/>
</dbReference>
<feature type="domain" description="Fibronectin type-III" evidence="8">
    <location>
        <begin position="816"/>
        <end position="901"/>
    </location>
</feature>
<keyword evidence="2" id="KW-0677">Repeat</keyword>
<dbReference type="InterPro" id="IPR013783">
    <property type="entry name" value="Ig-like_fold"/>
</dbReference>
<sequence length="1383" mass="149498">MLRNWKTRALALLASVAVFASGALASGVGTAQAEISATHVYHNHMPNFWPYYDTSTYASSAVGSQIRYMYDGQVIDLKNNPPAGYTYFNPSNGSALPHDDLVSYYTHHAKTGAYLYWPWQVAETLNQNYPSAQMQVTMSGAVINNVNSFMTTNNVSGYSDVNWWQPWRNAYNTLKTPNGNRTLDLIHFSGHHSMGPLTGNDYLLKDLIYQNATLAQSYFLGDSFTSSEGYFPTELGFSERIIPVLDKLGIEWSVIGNNHFSRTLTDYPLLNDPGKDTMVSPPNRADLQNASTAGSWVSQQMFNEQQVVYNKYPFASTPHWVRYVDPASGEESRVVGIPVAQAESWEEGYQGSTTATALKPFEGLVSQKQFFVVAHDGDNSSGRAGSEETWRNAGNVTYADSGVKGEGISEYLLQNTPAASDVVHVQDGSWIDTRDSSSDPTWYHWHLPFGIWKGQFSDFNNATGLNLSPKQNLSGAEEGMTVSFEYGYHYLERNFALLQAAENYAKTAEQIWLDDHPNYWQPTTALDNQVTYAGNQLNPWMISYPVKGDAANDYQGGANPAELGWYFLLPAMDSGFGYYDENVDDSVKPTLSFNNSLFFTKPYVAQNISKDETGPSVWWPQRYPYNPGSANVSKAEGWTLQHYDNTFGIYTYAYDVSGLTDIKVKVRTHAAKTLDANDNTFRVYEPAVLQTQGVSGIDPAKVSEWTAYPMNKRDLQQDINGVDWQASSKAMLEVVPAQEIGDLYYTYLNQYRDQLVDYYIEAVDAAGNVTKSDIQTVYVGAGTYSQDAAGKIVEDVNGTIQGTHPFLVIDEEAPTVPANLSAANVTDRSVALTWSVSSDNVGVASYDVYRDGAPVGFSTTTSFVDTGLQASTAYTYSVKAKDSAGNASAASTALSVTTQAPDTIAPSAPTNLRAEAKTASSITLAWDAATDNYGVEQYEIYRNGVQVGTSASTSFADGNLLPSTTYVYTVKAADAAGNVSALSEEASIATEAGNVVTVYYKRGYATPYIHYRPAGGTWTTVPGVAMPQSEVTGYNVMTINIGTATALEAVFNNGSGTWDNNGGQNYMFQQGVWTYDAGTITAGAPTGTPVDTTPPSAPTYVAAASTASTTATVSWLASTDNVGVTGYKVYRDGTQIGTTTATSYTDSGLAANTTYSYTVRATDAAGNLSDASAAATVTTPAAVTYSATIYYKRGYATPYIHYAPTGGTWTTAPGIAMTASTDYPGYSVYTADLGTATSMQAVFNNGSGTWDNNGGQNYTFQQGTWTYDNGTITAGAPVVQPQSLTLQVSVPSTTTTSDTLYVSGTFNSWNPADPAYQLTRNSDGTYSIAFAPDAGTTIQFKITRGSWATVEAAASGADIANRSYTVQSGSQSLSITVAKWKDK</sequence>
<dbReference type="SMART" id="SM01065">
    <property type="entry name" value="CBM_2"/>
    <property type="match status" value="1"/>
</dbReference>
<protein>
    <submittedName>
        <fullName evidence="10">Alpha-amylase</fullName>
    </submittedName>
</protein>
<keyword evidence="5" id="KW-0326">Glycosidase</keyword>
<dbReference type="GO" id="GO:0000272">
    <property type="term" value="P:polysaccharide catabolic process"/>
    <property type="evidence" value="ECO:0007669"/>
    <property type="project" value="UniProtKB-KW"/>
</dbReference>
<dbReference type="EMBL" id="SSOB01000002">
    <property type="protein sequence ID" value="THF84084.1"/>
    <property type="molecule type" value="Genomic_DNA"/>
</dbReference>
<keyword evidence="4" id="KW-0119">Carbohydrate metabolism</keyword>
<evidence type="ECO:0000256" key="4">
    <source>
        <dbReference type="ARBA" id="ARBA00023277"/>
    </source>
</evidence>
<feature type="chain" id="PRO_5039370065" evidence="7">
    <location>
        <begin position="26"/>
        <end position="1383"/>
    </location>
</feature>
<dbReference type="FunFam" id="2.60.40.10:FF:001114">
    <property type="entry name" value="Chitinase A1"/>
    <property type="match status" value="2"/>
</dbReference>
<evidence type="ECO:0000313" key="10">
    <source>
        <dbReference type="EMBL" id="THF84084.1"/>
    </source>
</evidence>
<dbReference type="PROSITE" id="PS51166">
    <property type="entry name" value="CBM20"/>
    <property type="match status" value="1"/>
</dbReference>
<comment type="caution">
    <text evidence="10">The sequence shown here is derived from an EMBL/GenBank/DDBJ whole genome shotgun (WGS) entry which is preliminary data.</text>
</comment>
<dbReference type="InterPro" id="IPR013784">
    <property type="entry name" value="Carb-bd-like_fold"/>
</dbReference>
<keyword evidence="3" id="KW-0378">Hydrolase</keyword>
<dbReference type="Pfam" id="PF00041">
    <property type="entry name" value="fn3"/>
    <property type="match status" value="3"/>
</dbReference>
<dbReference type="SUPFAM" id="SSF49265">
    <property type="entry name" value="Fibronectin type III"/>
    <property type="match status" value="2"/>
</dbReference>
<dbReference type="PROSITE" id="PS50853">
    <property type="entry name" value="FN3"/>
    <property type="match status" value="3"/>
</dbReference>
<dbReference type="Proteomes" id="UP000310636">
    <property type="component" value="Unassembled WGS sequence"/>
</dbReference>
<dbReference type="RefSeq" id="WP_136368086.1">
    <property type="nucleotide sequence ID" value="NZ_SSOB01000002.1"/>
</dbReference>
<dbReference type="PANTHER" id="PTHR13817">
    <property type="entry name" value="TITIN"/>
    <property type="match status" value="1"/>
</dbReference>
<dbReference type="InterPro" id="IPR002044">
    <property type="entry name" value="CBM20"/>
</dbReference>
<evidence type="ECO:0000259" key="9">
    <source>
        <dbReference type="PROSITE" id="PS51166"/>
    </source>
</evidence>
<dbReference type="InterPro" id="IPR011330">
    <property type="entry name" value="Glyco_hydro/deAcase_b/a-brl"/>
</dbReference>
<keyword evidence="6" id="KW-0624">Polysaccharide degradation</keyword>
<keyword evidence="1 7" id="KW-0732">Signal</keyword>
<reference evidence="10 11" key="1">
    <citation type="submission" date="2019-04" db="EMBL/GenBank/DDBJ databases">
        <title>Cohnella sp. nov. isolated from preserved vegetables.</title>
        <authorList>
            <person name="Lin S.-Y."/>
            <person name="Hung M.-H."/>
            <person name="Young C.-C."/>
        </authorList>
    </citation>
    <scope>NUCLEOTIDE SEQUENCE [LARGE SCALE GENOMIC DNA]</scope>
    <source>
        <strain evidence="10 11">CC-MHH1044</strain>
    </source>
</reference>
<dbReference type="SUPFAM" id="SSF49452">
    <property type="entry name" value="Starch-binding domain-like"/>
    <property type="match status" value="1"/>
</dbReference>
<feature type="domain" description="Fibronectin type-III" evidence="8">
    <location>
        <begin position="1094"/>
        <end position="1182"/>
    </location>
</feature>
<evidence type="ECO:0000256" key="7">
    <source>
        <dbReference type="SAM" id="SignalP"/>
    </source>
</evidence>
<dbReference type="SUPFAM" id="SSF88713">
    <property type="entry name" value="Glycoside hydrolase/deacetylase"/>
    <property type="match status" value="1"/>
</dbReference>
<dbReference type="SMART" id="SM01066">
    <property type="entry name" value="CBM_25"/>
    <property type="match status" value="2"/>
</dbReference>
<feature type="signal peptide" evidence="7">
    <location>
        <begin position="1"/>
        <end position="25"/>
    </location>
</feature>
<gene>
    <name evidence="10" type="ORF">E6C55_01900</name>
</gene>
<dbReference type="InterPro" id="IPR050964">
    <property type="entry name" value="Striated_Muscle_Regulatory"/>
</dbReference>
<feature type="domain" description="CBM20" evidence="9">
    <location>
        <begin position="1276"/>
        <end position="1382"/>
    </location>
</feature>
<dbReference type="OrthoDB" id="9805159at2"/>
<evidence type="ECO:0000256" key="3">
    <source>
        <dbReference type="ARBA" id="ARBA00022801"/>
    </source>
</evidence>
<dbReference type="InterPro" id="IPR036116">
    <property type="entry name" value="FN3_sf"/>
</dbReference>